<dbReference type="InterPro" id="IPR036691">
    <property type="entry name" value="Endo/exonu/phosph_ase_sf"/>
</dbReference>
<sequence>MADAGTFWISPTPEVPSRGYDAMFKRVCTWAVLEDCQTGLRYAHINAHFDHIGFVARAKGIEMVQAKAAEFDFPVVVTGDFNFNEGGHFYRKLTAGDLRDTKHHAPSTMNGGTFHNFSFPAPEHRVIDYILVNDGFTPLVYCIVTEGIDGKPVSDHYPVYADLRWF</sequence>
<dbReference type="Gene3D" id="3.60.10.10">
    <property type="entry name" value="Endonuclease/exonuclease/phosphatase"/>
    <property type="match status" value="1"/>
</dbReference>
<dbReference type="SUPFAM" id="SSF56219">
    <property type="entry name" value="DNase I-like"/>
    <property type="match status" value="1"/>
</dbReference>
<accession>A0A645GVT6</accession>
<evidence type="ECO:0000313" key="2">
    <source>
        <dbReference type="EMBL" id="MPN28144.1"/>
    </source>
</evidence>
<dbReference type="Pfam" id="PF03372">
    <property type="entry name" value="Exo_endo_phos"/>
    <property type="match status" value="1"/>
</dbReference>
<organism evidence="2">
    <name type="scientific">bioreactor metagenome</name>
    <dbReference type="NCBI Taxonomy" id="1076179"/>
    <lineage>
        <taxon>unclassified sequences</taxon>
        <taxon>metagenomes</taxon>
        <taxon>ecological metagenomes</taxon>
    </lineage>
</organism>
<reference evidence="2" key="1">
    <citation type="submission" date="2019-08" db="EMBL/GenBank/DDBJ databases">
        <authorList>
            <person name="Kucharzyk K."/>
            <person name="Murdoch R.W."/>
            <person name="Higgins S."/>
            <person name="Loffler F."/>
        </authorList>
    </citation>
    <scope>NUCLEOTIDE SEQUENCE</scope>
</reference>
<dbReference type="InterPro" id="IPR005135">
    <property type="entry name" value="Endo/exonuclease/phosphatase"/>
</dbReference>
<dbReference type="AlphaFoldDB" id="A0A645GVT6"/>
<comment type="caution">
    <text evidence="2">The sequence shown here is derived from an EMBL/GenBank/DDBJ whole genome shotgun (WGS) entry which is preliminary data.</text>
</comment>
<gene>
    <name evidence="2" type="ORF">SDC9_175583</name>
</gene>
<evidence type="ECO:0000259" key="1">
    <source>
        <dbReference type="Pfam" id="PF03372"/>
    </source>
</evidence>
<proteinExistence type="predicted"/>
<feature type="domain" description="Endonuclease/exonuclease/phosphatase" evidence="1">
    <location>
        <begin position="62"/>
        <end position="156"/>
    </location>
</feature>
<dbReference type="GO" id="GO:0003824">
    <property type="term" value="F:catalytic activity"/>
    <property type="evidence" value="ECO:0007669"/>
    <property type="project" value="InterPro"/>
</dbReference>
<name>A0A645GVT6_9ZZZZ</name>
<protein>
    <recommendedName>
        <fullName evidence="1">Endonuclease/exonuclease/phosphatase domain-containing protein</fullName>
    </recommendedName>
</protein>
<dbReference type="EMBL" id="VSSQ01078317">
    <property type="protein sequence ID" value="MPN28144.1"/>
    <property type="molecule type" value="Genomic_DNA"/>
</dbReference>